<proteinExistence type="predicted"/>
<dbReference type="Gene3D" id="3.30.1340.30">
    <property type="match status" value="1"/>
</dbReference>
<evidence type="ECO:0000313" key="3">
    <source>
        <dbReference type="EMBL" id="MBP3942987.1"/>
    </source>
</evidence>
<dbReference type="PROSITE" id="PS50914">
    <property type="entry name" value="BON"/>
    <property type="match status" value="1"/>
</dbReference>
<dbReference type="Pfam" id="PF04972">
    <property type="entry name" value="BON"/>
    <property type="match status" value="1"/>
</dbReference>
<dbReference type="InterPro" id="IPR007055">
    <property type="entry name" value="BON_dom"/>
</dbReference>
<dbReference type="PROSITE" id="PS51257">
    <property type="entry name" value="PROKAR_LIPOPROTEIN"/>
    <property type="match status" value="1"/>
</dbReference>
<comment type="caution">
    <text evidence="3">The sequence shown here is derived from an EMBL/GenBank/DDBJ whole genome shotgun (WGS) entry which is preliminary data.</text>
</comment>
<reference evidence="3" key="1">
    <citation type="submission" date="2021-03" db="EMBL/GenBank/DDBJ databases">
        <authorList>
            <person name="Lu T."/>
            <person name="Wang Q."/>
            <person name="Han X."/>
        </authorList>
    </citation>
    <scope>NUCLEOTIDE SEQUENCE</scope>
    <source>
        <strain evidence="3">WQ 2009</strain>
    </source>
</reference>
<protein>
    <submittedName>
        <fullName evidence="3">BON domain-containing protein</fullName>
    </submittedName>
</protein>
<evidence type="ECO:0000256" key="1">
    <source>
        <dbReference type="SAM" id="SignalP"/>
    </source>
</evidence>
<evidence type="ECO:0000313" key="4">
    <source>
        <dbReference type="Proteomes" id="UP000679691"/>
    </source>
</evidence>
<dbReference type="RefSeq" id="WP_353546474.1">
    <property type="nucleotide sequence ID" value="NZ_JAGKSB010000004.1"/>
</dbReference>
<feature type="domain" description="BON" evidence="2">
    <location>
        <begin position="23"/>
        <end position="93"/>
    </location>
</feature>
<keyword evidence="1" id="KW-0732">Signal</keyword>
<accession>A0A8T4HC58</accession>
<keyword evidence="4" id="KW-1185">Reference proteome</keyword>
<dbReference type="EMBL" id="JAGKSB010000004">
    <property type="protein sequence ID" value="MBP3942987.1"/>
    <property type="molecule type" value="Genomic_DNA"/>
</dbReference>
<dbReference type="Proteomes" id="UP000679691">
    <property type="component" value="Unassembled WGS sequence"/>
</dbReference>
<feature type="signal peptide" evidence="1">
    <location>
        <begin position="1"/>
        <end position="20"/>
    </location>
</feature>
<feature type="chain" id="PRO_5035943842" evidence="1">
    <location>
        <begin position="21"/>
        <end position="168"/>
    </location>
</feature>
<evidence type="ECO:0000259" key="2">
    <source>
        <dbReference type="PROSITE" id="PS50914"/>
    </source>
</evidence>
<gene>
    <name evidence="3" type="ORF">J5U18_05300</name>
</gene>
<dbReference type="AlphaFoldDB" id="A0A8T4HC58"/>
<name>A0A8T4HC58_9SPHI</name>
<sequence length="168" mass="17564">MNAKKIIPLLLLSGAISFGAISCKSGLSDDDLESKIENALTGHSTVDVEVEKGVVTLSGTVTSQEELTNLENVVKTAGAKDLKSVVNNLIVNPPVGNTTAPIIVNSVDEALNVGIKDAIKDFPTVTAVATDGVIKASGTLEQAHVQHLKMVLDKLNPKRVDLSGLTIK</sequence>
<organism evidence="3 4">
    <name type="scientific">Rhinopithecimicrobium faecis</name>
    <dbReference type="NCBI Taxonomy" id="2820698"/>
    <lineage>
        <taxon>Bacteria</taxon>
        <taxon>Pseudomonadati</taxon>
        <taxon>Bacteroidota</taxon>
        <taxon>Sphingobacteriia</taxon>
        <taxon>Sphingobacteriales</taxon>
        <taxon>Sphingobacteriaceae</taxon>
        <taxon>Rhinopithecimicrobium</taxon>
    </lineage>
</organism>